<dbReference type="SUPFAM" id="SSF54631">
    <property type="entry name" value="CBS-domain pair"/>
    <property type="match status" value="2"/>
</dbReference>
<organism evidence="4 5">
    <name type="scientific">Ignicoccus islandicus DSM 13165</name>
    <dbReference type="NCBI Taxonomy" id="940295"/>
    <lineage>
        <taxon>Archaea</taxon>
        <taxon>Thermoproteota</taxon>
        <taxon>Thermoprotei</taxon>
        <taxon>Desulfurococcales</taxon>
        <taxon>Desulfurococcaceae</taxon>
        <taxon>Ignicoccus</taxon>
    </lineage>
</organism>
<dbReference type="CDD" id="cd02205">
    <property type="entry name" value="CBS_pair_SF"/>
    <property type="match status" value="1"/>
</dbReference>
<dbReference type="PANTHER" id="PTHR43080:SF2">
    <property type="entry name" value="CBS DOMAIN-CONTAINING PROTEIN"/>
    <property type="match status" value="1"/>
</dbReference>
<evidence type="ECO:0000313" key="5">
    <source>
        <dbReference type="Proteomes" id="UP000060778"/>
    </source>
</evidence>
<feature type="domain" description="CBS" evidence="3">
    <location>
        <begin position="82"/>
        <end position="140"/>
    </location>
</feature>
<dbReference type="OrthoDB" id="8919at2157"/>
<evidence type="ECO:0000256" key="1">
    <source>
        <dbReference type="ARBA" id="ARBA00023122"/>
    </source>
</evidence>
<accession>A0A0U3FS56</accession>
<dbReference type="SMART" id="SM00116">
    <property type="entry name" value="CBS"/>
    <property type="match status" value="4"/>
</dbReference>
<dbReference type="InterPro" id="IPR051257">
    <property type="entry name" value="Diverse_CBS-Domain"/>
</dbReference>
<dbReference type="Gene3D" id="3.10.580.10">
    <property type="entry name" value="CBS-domain"/>
    <property type="match status" value="3"/>
</dbReference>
<dbReference type="InterPro" id="IPR000644">
    <property type="entry name" value="CBS_dom"/>
</dbReference>
<keyword evidence="1 2" id="KW-0129">CBS domain</keyword>
<dbReference type="AlphaFoldDB" id="A0A0U3FS56"/>
<dbReference type="KEGG" id="iis:EYM_06670"/>
<dbReference type="PANTHER" id="PTHR43080">
    <property type="entry name" value="CBS DOMAIN-CONTAINING PROTEIN CBSX3, MITOCHONDRIAL"/>
    <property type="match status" value="1"/>
</dbReference>
<dbReference type="Proteomes" id="UP000060778">
    <property type="component" value="Chromosome"/>
</dbReference>
<name>A0A0U3FS56_9CREN</name>
<gene>
    <name evidence="4" type="ORF">EYM_06670</name>
</gene>
<dbReference type="GeneID" id="30680708"/>
<reference evidence="4 5" key="1">
    <citation type="submission" date="2013-11" db="EMBL/GenBank/DDBJ databases">
        <title>Comparative genomics of Ignicoccus.</title>
        <authorList>
            <person name="Podar M."/>
        </authorList>
    </citation>
    <scope>NUCLEOTIDE SEQUENCE [LARGE SCALE GENOMIC DNA]</scope>
    <source>
        <strain evidence="4 5">DSM 13165</strain>
    </source>
</reference>
<sequence>MEEWGKHYVKVMDYATKDVVTVSPETDMETAANLMIEFNIRHLPVKDSSGHFIGMVGLRDVASIIAKEGVNKLKERKVMEYMNVQPIRVYVDDPLFKAVEMMIEHGVGSVIILDSMERIRGILTEKDVVKFLAVVPSLEKVENVMSPISTFVLPGSSIREVLELMTELWTRHLALSKDDEIIGIVSMSKLVKKAMELSPSAPVEEAAEETFKISASTPISQAAAIMIDKGKEALLVTIGRQVVGMVTEGNLVRGALEVLSRI</sequence>
<evidence type="ECO:0000256" key="2">
    <source>
        <dbReference type="PROSITE-ProRule" id="PRU00703"/>
    </source>
</evidence>
<dbReference type="EMBL" id="CP006867">
    <property type="protein sequence ID" value="ALU12711.1"/>
    <property type="molecule type" value="Genomic_DNA"/>
</dbReference>
<evidence type="ECO:0000259" key="3">
    <source>
        <dbReference type="PROSITE" id="PS51371"/>
    </source>
</evidence>
<protein>
    <recommendedName>
        <fullName evidence="3">CBS domain-containing protein</fullName>
    </recommendedName>
</protein>
<dbReference type="PROSITE" id="PS51371">
    <property type="entry name" value="CBS"/>
    <property type="match status" value="2"/>
</dbReference>
<keyword evidence="5" id="KW-1185">Reference proteome</keyword>
<dbReference type="InterPro" id="IPR046342">
    <property type="entry name" value="CBS_dom_sf"/>
</dbReference>
<dbReference type="STRING" id="940295.EYM_06670"/>
<feature type="domain" description="CBS" evidence="3">
    <location>
        <begin position="15"/>
        <end position="73"/>
    </location>
</feature>
<evidence type="ECO:0000313" key="4">
    <source>
        <dbReference type="EMBL" id="ALU12711.1"/>
    </source>
</evidence>
<dbReference type="RefSeq" id="WP_075050254.1">
    <property type="nucleotide sequence ID" value="NZ_CP006867.1"/>
</dbReference>
<dbReference type="Pfam" id="PF00571">
    <property type="entry name" value="CBS"/>
    <property type="match status" value="4"/>
</dbReference>
<proteinExistence type="predicted"/>